<evidence type="ECO:0000256" key="3">
    <source>
        <dbReference type="ARBA" id="ARBA00022801"/>
    </source>
</evidence>
<evidence type="ECO:0000259" key="6">
    <source>
        <dbReference type="Pfam" id="PF00082"/>
    </source>
</evidence>
<comment type="similarity">
    <text evidence="1 5">Belongs to the peptidase S8 family.</text>
</comment>
<keyword evidence="4 5" id="KW-0720">Serine protease</keyword>
<dbReference type="PANTHER" id="PTHR43806">
    <property type="entry name" value="PEPTIDASE S8"/>
    <property type="match status" value="1"/>
</dbReference>
<evidence type="ECO:0000256" key="5">
    <source>
        <dbReference type="PROSITE-ProRule" id="PRU01240"/>
    </source>
</evidence>
<dbReference type="EMBL" id="DSTU01000004">
    <property type="protein sequence ID" value="HFJ53684.1"/>
    <property type="molecule type" value="Genomic_DNA"/>
</dbReference>
<reference evidence="8" key="1">
    <citation type="journal article" date="2020" name="mSystems">
        <title>Genome- and Community-Level Interaction Insights into Carbon Utilization and Element Cycling Functions of Hydrothermarchaeota in Hydrothermal Sediment.</title>
        <authorList>
            <person name="Zhou Z."/>
            <person name="Liu Y."/>
            <person name="Xu W."/>
            <person name="Pan J."/>
            <person name="Luo Z.H."/>
            <person name="Li M."/>
        </authorList>
    </citation>
    <scope>NUCLEOTIDE SEQUENCE [LARGE SCALE GENOMIC DNA]</scope>
    <source>
        <strain evidence="7">SpSt-265</strain>
        <strain evidence="8">SpSt-465</strain>
    </source>
</reference>
<protein>
    <recommendedName>
        <fullName evidence="6">Peptidase S8/S53 domain-containing protein</fullName>
    </recommendedName>
</protein>
<evidence type="ECO:0000313" key="8">
    <source>
        <dbReference type="EMBL" id="HFJ53684.1"/>
    </source>
</evidence>
<dbReference type="PRINTS" id="PR00723">
    <property type="entry name" value="SUBTILISIN"/>
</dbReference>
<dbReference type="PANTHER" id="PTHR43806:SF11">
    <property type="entry name" value="CEREVISIN-RELATED"/>
    <property type="match status" value="1"/>
</dbReference>
<name>A0A7C3J1U6_UNCW3</name>
<dbReference type="InterPro" id="IPR050131">
    <property type="entry name" value="Peptidase_S8_subtilisin-like"/>
</dbReference>
<proteinExistence type="inferred from homology"/>
<accession>A0A7C3J1U6</accession>
<feature type="active site" description="Charge relay system" evidence="5">
    <location>
        <position position="82"/>
    </location>
</feature>
<organism evidence="8">
    <name type="scientific">candidate division WOR-3 bacterium</name>
    <dbReference type="NCBI Taxonomy" id="2052148"/>
    <lineage>
        <taxon>Bacteria</taxon>
        <taxon>Bacteria division WOR-3</taxon>
    </lineage>
</organism>
<comment type="caution">
    <text evidence="8">The sequence shown here is derived from an EMBL/GenBank/DDBJ whole genome shotgun (WGS) entry which is preliminary data.</text>
</comment>
<keyword evidence="2 5" id="KW-0645">Protease</keyword>
<dbReference type="PROSITE" id="PS51892">
    <property type="entry name" value="SUBTILASE"/>
    <property type="match status" value="1"/>
</dbReference>
<dbReference type="Gene3D" id="3.40.50.200">
    <property type="entry name" value="Peptidase S8/S53 domain"/>
    <property type="match status" value="1"/>
</dbReference>
<dbReference type="GO" id="GO:0004252">
    <property type="term" value="F:serine-type endopeptidase activity"/>
    <property type="evidence" value="ECO:0007669"/>
    <property type="project" value="UniProtKB-UniRule"/>
</dbReference>
<dbReference type="AlphaFoldDB" id="A0A7C3J1U6"/>
<feature type="active site" description="Charge relay system" evidence="5">
    <location>
        <position position="300"/>
    </location>
</feature>
<feature type="domain" description="Peptidase S8/S53" evidence="6">
    <location>
        <begin position="73"/>
        <end position="354"/>
    </location>
</feature>
<dbReference type="InterPro" id="IPR015500">
    <property type="entry name" value="Peptidase_S8_subtilisin-rel"/>
</dbReference>
<dbReference type="Pfam" id="PF00082">
    <property type="entry name" value="Peptidase_S8"/>
    <property type="match status" value="1"/>
</dbReference>
<dbReference type="InterPro" id="IPR036852">
    <property type="entry name" value="Peptidase_S8/S53_dom_sf"/>
</dbReference>
<keyword evidence="3 5" id="KW-0378">Hydrolase</keyword>
<evidence type="ECO:0000256" key="4">
    <source>
        <dbReference type="ARBA" id="ARBA00022825"/>
    </source>
</evidence>
<evidence type="ECO:0000256" key="1">
    <source>
        <dbReference type="ARBA" id="ARBA00011073"/>
    </source>
</evidence>
<evidence type="ECO:0000256" key="2">
    <source>
        <dbReference type="ARBA" id="ARBA00022670"/>
    </source>
</evidence>
<dbReference type="EMBL" id="DSLG01000008">
    <property type="protein sequence ID" value="HEA87846.1"/>
    <property type="molecule type" value="Genomic_DNA"/>
</dbReference>
<dbReference type="SUPFAM" id="SSF52743">
    <property type="entry name" value="Subtilisin-like"/>
    <property type="match status" value="1"/>
</dbReference>
<dbReference type="PROSITE" id="PS00138">
    <property type="entry name" value="SUBTILASE_SER"/>
    <property type="match status" value="1"/>
</dbReference>
<gene>
    <name evidence="7" type="ORF">ENP94_07575</name>
    <name evidence="8" type="ORF">ENS16_03220</name>
</gene>
<dbReference type="InterPro" id="IPR023828">
    <property type="entry name" value="Peptidase_S8_Ser-AS"/>
</dbReference>
<evidence type="ECO:0000313" key="7">
    <source>
        <dbReference type="EMBL" id="HEA87846.1"/>
    </source>
</evidence>
<dbReference type="InterPro" id="IPR000209">
    <property type="entry name" value="Peptidase_S8/S53_dom"/>
</dbReference>
<feature type="active site" description="Charge relay system" evidence="5">
    <location>
        <position position="118"/>
    </location>
</feature>
<sequence length="966" mass="108093">MESIESFWLASRIAFKATPEIIRGVAARSDVNYVSENFIIQLPELEEGSAYNDPEWNIHMVQADACWTQGITGEGVVVGTIDTGVEVGHPAFHGRWRSTNGWCDGVNGCNFPYDDNDHGTMVMGIICGGDGFGPDSLDIGVAPGAQFIAAKGIDQWGHGQYLWLLRCFNWMASDGRPNILNLSWGLANRNSSDFWQEILTMLQLRIFVVAAIGNNGPAYYSSMPPGSFPIVMGVGAVDENDLIADFSARGCAPVNEPWSWYWYWQRRDWNYINPEIVAPGVDVRTATPASCGYCLVSGTSLAAPHVAGCYALLCQKTGWPYVMYDAPVFYNFILDFADRPHNGEPYPNNDYGWGRLNCFRSVRAVPRIVALSCDDNALVPSQGKHIIRCPGSDYISYTSRDSIYLIYSEDGGFSWSIPEFVAIGFNPCLSLTFDKKLWLAYISHVNTGFPEIHCLTQHENGVWSDRLVLRHPGPNGGVFSGLSFTTSNFRNDAIIHPGAEEEMGYIVVGTLFRGESKWRVLFIAFDTLFRQPDGSYYYNIMDLTGSLNLSAHTPCISRTPGDYLHITWVSGSGALNSNVYYQIAETNPELIRSGIFPCFSEPFLVGEGVQPIIDAYGDIARILWCSMDSLIYERNYNITTHRWSDARLWDIRSQSNSPAGFRNGGIWVHQGGTCEREITVRFPEDLRSTSLVRCFTLGLFNPQADIKLGDELDTLYSVWVQRITSLTKAVYYGSFLHFPNADRCFYRITCGEEVPSPLCVRRDGRSSCANYQVDLGDSILIYHLKYLQPLYQYRICAKLVQDDALPLTVKLAFLNKDTILILDNEVVVNPGHPVDVWFDLPQWLYQDGGVDFAIIKITGRCISLAGIELHELESEVKRSGDEIQSWPSITELHPELRVLPTTFNNFIQIYYKVGQPGRASLKIHDVSGRVVAELVNGRQTRGNTGYHGILTLYLYGRLLPESTSAV</sequence>
<dbReference type="GO" id="GO:0006508">
    <property type="term" value="P:proteolysis"/>
    <property type="evidence" value="ECO:0007669"/>
    <property type="project" value="UniProtKB-KW"/>
</dbReference>